<proteinExistence type="predicted"/>
<feature type="compositionally biased region" description="Polar residues" evidence="2">
    <location>
        <begin position="36"/>
        <end position="47"/>
    </location>
</feature>
<organism evidence="3 4">
    <name type="scientific">Thermothielavioides terrestris</name>
    <dbReference type="NCBI Taxonomy" id="2587410"/>
    <lineage>
        <taxon>Eukaryota</taxon>
        <taxon>Fungi</taxon>
        <taxon>Dikarya</taxon>
        <taxon>Ascomycota</taxon>
        <taxon>Pezizomycotina</taxon>
        <taxon>Sordariomycetes</taxon>
        <taxon>Sordariomycetidae</taxon>
        <taxon>Sordariales</taxon>
        <taxon>Chaetomiaceae</taxon>
        <taxon>Thermothielavioides</taxon>
    </lineage>
</organism>
<reference evidence="3 4" key="1">
    <citation type="submission" date="2018-04" db="EMBL/GenBank/DDBJ databases">
        <authorList>
            <person name="Huttner S."/>
            <person name="Dainat J."/>
        </authorList>
    </citation>
    <scope>NUCLEOTIDE SEQUENCE [LARGE SCALE GENOMIC DNA]</scope>
</reference>
<evidence type="ECO:0000256" key="2">
    <source>
        <dbReference type="SAM" id="MobiDB-lite"/>
    </source>
</evidence>
<protein>
    <submittedName>
        <fullName evidence="3">B570a543-35f4-4cac-8f80-1869a7d7e585</fullName>
    </submittedName>
</protein>
<keyword evidence="1" id="KW-0175">Coiled coil</keyword>
<dbReference type="Gene3D" id="1.20.5.170">
    <property type="match status" value="1"/>
</dbReference>
<gene>
    <name evidence="3" type="ORF">TT172_LOCUS6859</name>
</gene>
<dbReference type="EMBL" id="OUUZ01000013">
    <property type="protein sequence ID" value="SPQ24440.1"/>
    <property type="molecule type" value="Genomic_DNA"/>
</dbReference>
<feature type="coiled-coil region" evidence="1">
    <location>
        <begin position="201"/>
        <end position="242"/>
    </location>
</feature>
<name>A0A446BPT1_9PEZI</name>
<sequence length="243" mass="25852">MPKVHKRRRAEGEGEGDFDIPIRSFAAAQAPVENVGPNTAPTDQSLPAASAPSDIDMTAGDNTEETMAAQTEDEETEDKPLDMAVVAAALKKAVNDCSEENLAALLKTVDYDIESLAKLAFNDGSSLKASSLLLGAAVVLAEGKAIEAETKADEAHIKATDADGVASEAQSLAIEAEGHAIHAMLGYEGIKEQISGTNQGISDLQHRVLNLEQMLAKMEARLQALEQENLMLRETLKEATTRQ</sequence>
<dbReference type="SMR" id="A0A446BPT1"/>
<feature type="region of interest" description="Disordered" evidence="2">
    <location>
        <begin position="1"/>
        <end position="78"/>
    </location>
</feature>
<evidence type="ECO:0000313" key="3">
    <source>
        <dbReference type="EMBL" id="SPQ24440.1"/>
    </source>
</evidence>
<dbReference type="AlphaFoldDB" id="A0A446BPT1"/>
<evidence type="ECO:0000313" key="4">
    <source>
        <dbReference type="Proteomes" id="UP000289323"/>
    </source>
</evidence>
<accession>A0A446BPT1</accession>
<dbReference type="Proteomes" id="UP000289323">
    <property type="component" value="Unassembled WGS sequence"/>
</dbReference>
<evidence type="ECO:0000256" key="1">
    <source>
        <dbReference type="SAM" id="Coils"/>
    </source>
</evidence>